<dbReference type="Proteomes" id="UP000551327">
    <property type="component" value="Unassembled WGS sequence"/>
</dbReference>
<dbReference type="Pfam" id="PF01738">
    <property type="entry name" value="DLH"/>
    <property type="match status" value="1"/>
</dbReference>
<accession>A0A7X1KPW7</accession>
<evidence type="ECO:0000313" key="2">
    <source>
        <dbReference type="EMBL" id="MBC2669162.1"/>
    </source>
</evidence>
<dbReference type="EMBL" id="JACLAX010000006">
    <property type="protein sequence ID" value="MBC2669162.1"/>
    <property type="molecule type" value="Genomic_DNA"/>
</dbReference>
<dbReference type="InterPro" id="IPR029058">
    <property type="entry name" value="AB_hydrolase_fold"/>
</dbReference>
<keyword evidence="2" id="KW-0378">Hydrolase</keyword>
<dbReference type="PANTHER" id="PTHR46623">
    <property type="entry name" value="CARBOXYMETHYLENEBUTENOLIDASE-RELATED"/>
    <property type="match status" value="1"/>
</dbReference>
<comment type="caution">
    <text evidence="2">The sequence shown here is derived from an EMBL/GenBank/DDBJ whole genome shotgun (WGS) entry which is preliminary data.</text>
</comment>
<protein>
    <submittedName>
        <fullName evidence="2">Dienelactone hydrolase family protein</fullName>
    </submittedName>
</protein>
<dbReference type="InterPro" id="IPR006311">
    <property type="entry name" value="TAT_signal"/>
</dbReference>
<sequence length="289" mass="30389">MCDDFTFEAEQQAVTAGVSRRTFGVAGTAAAMAAWTPAAAAGKAPALRETVVAVPTPDGTADAVFVHPAKGRHPAVVMWPDIAGIRDANKAMARRLAEAGFAVLLVNQYYRSAKAPVLADFASWRTPAGQERLRPMIAQINPEGIIRDGGAFVAWLDKQAAVDTRRGIGTTGYCMGGPFAVRTAFAAPARVGAVGSFHGGGLVTDKPDSPHLLLPRTRAAYLIAVARNDDGRAPADKDTFKVAATAAGRAAEVEVYAADHGWTVPDSPVYDKAEAERAWARLLALLAKL</sequence>
<keyword evidence="3" id="KW-1185">Reference proteome</keyword>
<dbReference type="AlphaFoldDB" id="A0A7X1KPW7"/>
<reference evidence="2 3" key="1">
    <citation type="submission" date="2020-08" db="EMBL/GenBank/DDBJ databases">
        <title>The genome sequence of type strain Novosphingobium piscinae KCTC 42194.</title>
        <authorList>
            <person name="Liu Y."/>
        </authorList>
    </citation>
    <scope>NUCLEOTIDE SEQUENCE [LARGE SCALE GENOMIC DNA]</scope>
    <source>
        <strain evidence="2 3">KCTC 42194</strain>
    </source>
</reference>
<dbReference type="Gene3D" id="3.40.50.1820">
    <property type="entry name" value="alpha/beta hydrolase"/>
    <property type="match status" value="1"/>
</dbReference>
<gene>
    <name evidence="2" type="ORF">H7F53_08400</name>
</gene>
<dbReference type="InterPro" id="IPR051049">
    <property type="entry name" value="Dienelactone_hydrolase-like"/>
</dbReference>
<name>A0A7X1KPW7_9SPHN</name>
<organism evidence="2 3">
    <name type="scientific">Novosphingobium piscinae</name>
    <dbReference type="NCBI Taxonomy" id="1507448"/>
    <lineage>
        <taxon>Bacteria</taxon>
        <taxon>Pseudomonadati</taxon>
        <taxon>Pseudomonadota</taxon>
        <taxon>Alphaproteobacteria</taxon>
        <taxon>Sphingomonadales</taxon>
        <taxon>Sphingomonadaceae</taxon>
        <taxon>Novosphingobium</taxon>
    </lineage>
</organism>
<evidence type="ECO:0000313" key="3">
    <source>
        <dbReference type="Proteomes" id="UP000551327"/>
    </source>
</evidence>
<feature type="domain" description="Dienelactone hydrolase" evidence="1">
    <location>
        <begin position="62"/>
        <end position="287"/>
    </location>
</feature>
<dbReference type="RefSeq" id="WP_185679041.1">
    <property type="nucleotide sequence ID" value="NZ_JACLAX010000006.1"/>
</dbReference>
<dbReference type="InterPro" id="IPR002925">
    <property type="entry name" value="Dienelactn_hydro"/>
</dbReference>
<evidence type="ECO:0000259" key="1">
    <source>
        <dbReference type="Pfam" id="PF01738"/>
    </source>
</evidence>
<proteinExistence type="predicted"/>
<dbReference type="GO" id="GO:0016787">
    <property type="term" value="F:hydrolase activity"/>
    <property type="evidence" value="ECO:0007669"/>
    <property type="project" value="UniProtKB-KW"/>
</dbReference>
<dbReference type="PANTHER" id="PTHR46623:SF10">
    <property type="entry name" value="CARBOXYMETHYLENEBUTENOLIDASE HOMOLOG"/>
    <property type="match status" value="1"/>
</dbReference>
<dbReference type="PROSITE" id="PS51318">
    <property type="entry name" value="TAT"/>
    <property type="match status" value="1"/>
</dbReference>
<dbReference type="SUPFAM" id="SSF53474">
    <property type="entry name" value="alpha/beta-Hydrolases"/>
    <property type="match status" value="1"/>
</dbReference>